<dbReference type="EC" id="2.7.11.1" evidence="2"/>
<evidence type="ECO:0000256" key="5">
    <source>
        <dbReference type="ARBA" id="ARBA00022741"/>
    </source>
</evidence>
<feature type="compositionally biased region" description="Polar residues" evidence="9">
    <location>
        <begin position="757"/>
        <end position="775"/>
    </location>
</feature>
<evidence type="ECO:0000259" key="10">
    <source>
        <dbReference type="PROSITE" id="PS50011"/>
    </source>
</evidence>
<dbReference type="Pfam" id="PF00780">
    <property type="entry name" value="CNH"/>
    <property type="match status" value="1"/>
</dbReference>
<evidence type="ECO:0000259" key="11">
    <source>
        <dbReference type="PROSITE" id="PS50219"/>
    </source>
</evidence>
<dbReference type="Proteomes" id="UP000050790">
    <property type="component" value="Unassembled WGS sequence"/>
</dbReference>
<dbReference type="FunFam" id="3.30.200.20:FF:000259">
    <property type="entry name" value="Mitogen-activated protein kinase kinase kinase kinase 4"/>
    <property type="match status" value="1"/>
</dbReference>
<dbReference type="GO" id="GO:0005524">
    <property type="term" value="F:ATP binding"/>
    <property type="evidence" value="ECO:0007669"/>
    <property type="project" value="UniProtKB-UniRule"/>
</dbReference>
<feature type="compositionally biased region" description="Polar residues" evidence="9">
    <location>
        <begin position="1210"/>
        <end position="1239"/>
    </location>
</feature>
<dbReference type="GO" id="GO:0005829">
    <property type="term" value="C:cytosol"/>
    <property type="evidence" value="ECO:0007669"/>
    <property type="project" value="TreeGrafter"/>
</dbReference>
<dbReference type="GO" id="GO:0004674">
    <property type="term" value="F:protein serine/threonine kinase activity"/>
    <property type="evidence" value="ECO:0007669"/>
    <property type="project" value="UniProtKB-KW"/>
</dbReference>
<dbReference type="SUPFAM" id="SSF56112">
    <property type="entry name" value="Protein kinase-like (PK-like)"/>
    <property type="match status" value="1"/>
</dbReference>
<feature type="compositionally biased region" description="Low complexity" evidence="9">
    <location>
        <begin position="1292"/>
        <end position="1305"/>
    </location>
</feature>
<feature type="region of interest" description="Disordered" evidence="9">
    <location>
        <begin position="310"/>
        <end position="338"/>
    </location>
</feature>
<feature type="compositionally biased region" description="Low complexity" evidence="9">
    <location>
        <begin position="871"/>
        <end position="883"/>
    </location>
</feature>
<evidence type="ECO:0000256" key="9">
    <source>
        <dbReference type="SAM" id="MobiDB-lite"/>
    </source>
</evidence>
<sequence>MSNNSGLDITNLDDLRDPSGIFSLIEVVGKGTYGNVYKGRYTRTGQLAAIKVMPITEEDEEEIKLEIDTLKKLSNHRNIASYYGAFIKKSSPRDHLWLAMEYCGAGSVADLIKSTRTKSLKEDWIAYICREILRGLMHLHANRVIHRDIKGQNVLLTDNAEVKLVDFGVSAQLDKTFGKRNTFIGTPYWMAPEVIHCEQDSSCTYDARSDIWSLGITALEMAEGRPPLCEMHPMRALFLIMRNSPPRLKQSPNGSRHWTPRFHDFVNKCLTKDFHKRPNTSELFRHEFITNLPNERQIRIQLKDHIDRHRRNRQTEEHEKIYEYEGSDEEEEEETSAAVKGAAAAALAMSAAVSGNGQAHRLPSQISHHPPQFRQPMDKPPHNQVPRTSGVPDQNEVASFVSQPSISGLNYRQHGHMIQSGNIVNDNVPVNARFISRNPMSVVNRLPAVTPQSMMPHNSRLPRLDEGESATVNAKEPGENTLRQNFARLQQVRISNCGLNGGLHNASEVQHQTDEVNGSSSIVGMGNLASSRLQHIVAPKFPSTRPTSQAVPHLDLRKPPIESALPQSIITSTSPVANQSKSSVKASISSPVNRSSGAAMAFAVTTSTTTTTTTTTSVPTSTTTVTTVTTTTSDVFNSNFARQSATSNLLSGFSNRSPAHQISLLSENVSTKNITTTIANNSTCINNNHKMHSNQPGLRSRASKQLSNRQNSGVIPQKLHHPHHLHQQNNPNHISKKSEISRLEELDQLAAQLTNLGAVSPSPHRQNNRNQLNGKSDTKSNDKQPSSSSQQQQHYQQQKSYENNNVKSSTSNELVTSVESVCAVEKLNRSSSLSSTSSSSSSSSSTTNSSSISSEFHGNEGSPVHVENKHSTSNSSTMSRSHSVGSNHEYHTSSTCSSSSASTISSCDSNQRKNHENACRVILNGKRHSEIDPRRLTVVENVRLLNNNNNQMNHNTNVDSSELDDLDRIQRDPVQFIASNDDQVDEFNYGAYNIQNDEEDDEDTGGGGEEEEDEDEGDVIVVEEEEENGADLEEAEQLRATLSIVRTRQRSSCDESIRNVDGDVGRAVTNESSCYVDDGTLSNAAVRWHKEGTLPSDEFAKETLCSLASIIESTSGTIDRSGFNVNPSTGNNNVKYTVSNGYPNTSTDKAKVTSSSQNVSHIGVPHSSSSKLITNEKEGCTKIQETRSPSPPPHSTDATSSVLGGPYNKPSYQSTDICTNIPTNQHSLGQSNLAQKTSPQISPQSVVITDSNKALPSSVWSVQTNNNLGSRVSEPSPRGGQKSKTQLDIQLSQSSSNPSSSSNSSGLIKSIALPNSLCGNLLNFNLPSINTMTSTVITTGSYLLPTSISSGAGCISTASNNISTTNSSLNNNDTPEIQVYKKRFNSEILCASMWGVNLLIGLETGLSLLDRSGEGRVYSLITRRRFSRMAVLEGQNILVTISGRKNRVRVYYLSWLRSKIMKTEGCDKKNGWVNVGENLQGAVHFKIVKYEKIKFLVIALRDSVEIYAWAPRPYHKFMAFKRFSELKHRPLLVDLTVEENTRLKVVYGSSDGFHAIDLDSNIVFDLYMPSLINSHITPHCIVVLPNTGGMQLLLCYDTEGVYVDTNGKLTKNIVIQWGEVPTCVAYISTGQLLGWGLKAIEVRSAETGHLDGVFMHKREQKFKFLCERNDKVFFSNTRSGPPQVSMMTLSGIHW</sequence>
<feature type="region of interest" description="Disordered" evidence="9">
    <location>
        <begin position="685"/>
        <end position="732"/>
    </location>
</feature>
<comment type="similarity">
    <text evidence="1">Belongs to the protein kinase superfamily. STE Ser/Thr protein kinase family. STE20 subfamily.</text>
</comment>
<dbReference type="InterPro" id="IPR017441">
    <property type="entry name" value="Protein_kinase_ATP_BS"/>
</dbReference>
<dbReference type="PROSITE" id="PS50219">
    <property type="entry name" value="CNH"/>
    <property type="match status" value="1"/>
</dbReference>
<feature type="domain" description="CNH" evidence="11">
    <location>
        <begin position="1385"/>
        <end position="1672"/>
    </location>
</feature>
<evidence type="ECO:0000256" key="2">
    <source>
        <dbReference type="ARBA" id="ARBA00012513"/>
    </source>
</evidence>
<dbReference type="InterPro" id="IPR001180">
    <property type="entry name" value="CNH_dom"/>
</dbReference>
<keyword evidence="3" id="KW-0723">Serine/threonine-protein kinase</keyword>
<evidence type="ECO:0000256" key="1">
    <source>
        <dbReference type="ARBA" id="ARBA00008874"/>
    </source>
</evidence>
<keyword evidence="5 8" id="KW-0547">Nucleotide-binding</keyword>
<evidence type="ECO:0000256" key="8">
    <source>
        <dbReference type="PROSITE-ProRule" id="PRU10141"/>
    </source>
</evidence>
<dbReference type="PROSITE" id="PS50011">
    <property type="entry name" value="PROTEIN_KINASE_DOM"/>
    <property type="match status" value="1"/>
</dbReference>
<dbReference type="InterPro" id="IPR000719">
    <property type="entry name" value="Prot_kinase_dom"/>
</dbReference>
<feature type="compositionally biased region" description="Low complexity" evidence="9">
    <location>
        <begin position="783"/>
        <end position="800"/>
    </location>
</feature>
<dbReference type="Gene3D" id="1.10.510.10">
    <property type="entry name" value="Transferase(Phosphotransferase) domain 1"/>
    <property type="match status" value="1"/>
</dbReference>
<feature type="compositionally biased region" description="Acidic residues" evidence="9">
    <location>
        <begin position="325"/>
        <end position="335"/>
    </location>
</feature>
<feature type="compositionally biased region" description="Polar residues" evidence="9">
    <location>
        <begin position="1140"/>
        <end position="1173"/>
    </location>
</feature>
<dbReference type="SMART" id="SM00220">
    <property type="entry name" value="S_TKc"/>
    <property type="match status" value="1"/>
</dbReference>
<evidence type="ECO:0000313" key="12">
    <source>
        <dbReference type="Proteomes" id="UP000050790"/>
    </source>
</evidence>
<feature type="compositionally biased region" description="Basic and acidic residues" evidence="9">
    <location>
        <begin position="310"/>
        <end position="323"/>
    </location>
</feature>
<dbReference type="Pfam" id="PF00069">
    <property type="entry name" value="Pkinase"/>
    <property type="match status" value="1"/>
</dbReference>
<feature type="region of interest" description="Disordered" evidence="9">
    <location>
        <begin position="757"/>
        <end position="813"/>
    </location>
</feature>
<proteinExistence type="inferred from homology"/>
<dbReference type="PROSITE" id="PS00107">
    <property type="entry name" value="PROTEIN_KINASE_ATP"/>
    <property type="match status" value="1"/>
</dbReference>
<evidence type="ECO:0000256" key="7">
    <source>
        <dbReference type="ARBA" id="ARBA00022840"/>
    </source>
</evidence>
<dbReference type="InterPro" id="IPR051700">
    <property type="entry name" value="STE20_Ser-Thr_kinase"/>
</dbReference>
<evidence type="ECO:0000256" key="4">
    <source>
        <dbReference type="ARBA" id="ARBA00022679"/>
    </source>
</evidence>
<organism evidence="12 13">
    <name type="scientific">Schistosoma margrebowiei</name>
    <dbReference type="NCBI Taxonomy" id="48269"/>
    <lineage>
        <taxon>Eukaryota</taxon>
        <taxon>Metazoa</taxon>
        <taxon>Spiralia</taxon>
        <taxon>Lophotrochozoa</taxon>
        <taxon>Platyhelminthes</taxon>
        <taxon>Trematoda</taxon>
        <taxon>Digenea</taxon>
        <taxon>Strigeidida</taxon>
        <taxon>Schistosomatoidea</taxon>
        <taxon>Schistosomatidae</taxon>
        <taxon>Schistosoma</taxon>
    </lineage>
</organism>
<feature type="domain" description="Protein kinase" evidence="10">
    <location>
        <begin position="22"/>
        <end position="289"/>
    </location>
</feature>
<keyword evidence="4" id="KW-0808">Transferase</keyword>
<evidence type="ECO:0000256" key="3">
    <source>
        <dbReference type="ARBA" id="ARBA00022527"/>
    </source>
</evidence>
<feature type="compositionally biased region" description="Acidic residues" evidence="9">
    <location>
        <begin position="996"/>
        <end position="1019"/>
    </location>
</feature>
<keyword evidence="7 8" id="KW-0067">ATP-binding</keyword>
<dbReference type="InterPro" id="IPR011009">
    <property type="entry name" value="Kinase-like_dom_sf"/>
</dbReference>
<keyword evidence="6" id="KW-0418">Kinase</keyword>
<evidence type="ECO:0000313" key="13">
    <source>
        <dbReference type="WBParaSite" id="SMRG1_27350.9"/>
    </source>
</evidence>
<reference evidence="13" key="1">
    <citation type="submission" date="2023-11" db="UniProtKB">
        <authorList>
            <consortium name="WormBaseParasite"/>
        </authorList>
    </citation>
    <scope>IDENTIFICATION</scope>
</reference>
<feature type="binding site" evidence="8">
    <location>
        <position position="51"/>
    </location>
    <ligand>
        <name>ATP</name>
        <dbReference type="ChEBI" id="CHEBI:30616"/>
    </ligand>
</feature>
<dbReference type="FunFam" id="1.10.510.10:FF:000435">
    <property type="entry name" value="Nik-related protein kinase"/>
    <property type="match status" value="1"/>
</dbReference>
<dbReference type="InterPro" id="IPR008271">
    <property type="entry name" value="Ser/Thr_kinase_AS"/>
</dbReference>
<feature type="compositionally biased region" description="Polar residues" evidence="9">
    <location>
        <begin position="685"/>
        <end position="714"/>
    </location>
</feature>
<dbReference type="PROSITE" id="PS00108">
    <property type="entry name" value="PROTEIN_KINASE_ST"/>
    <property type="match status" value="1"/>
</dbReference>
<name>A0AA84ZGD2_9TREM</name>
<feature type="region of interest" description="Disordered" evidence="9">
    <location>
        <begin position="992"/>
        <end position="1019"/>
    </location>
</feature>
<dbReference type="PANTHER" id="PTHR47096">
    <property type="entry name" value="MISSHAPEN LIKE KINASE 1"/>
    <property type="match status" value="1"/>
</dbReference>
<dbReference type="SMART" id="SM00036">
    <property type="entry name" value="CNH"/>
    <property type="match status" value="1"/>
</dbReference>
<dbReference type="PANTHER" id="PTHR47096:SF1">
    <property type="entry name" value="MISSHAPEN LIKE KINASE 1"/>
    <property type="match status" value="1"/>
</dbReference>
<feature type="compositionally biased region" description="Polar residues" evidence="9">
    <location>
        <begin position="1282"/>
        <end position="1291"/>
    </location>
</feature>
<feature type="region of interest" description="Disordered" evidence="9">
    <location>
        <begin position="354"/>
        <end position="393"/>
    </location>
</feature>
<feature type="compositionally biased region" description="Low complexity" evidence="9">
    <location>
        <begin position="830"/>
        <end position="854"/>
    </location>
</feature>
<feature type="region of interest" description="Disordered" evidence="9">
    <location>
        <begin position="1140"/>
        <end position="1239"/>
    </location>
</feature>
<feature type="region of interest" description="Disordered" evidence="9">
    <location>
        <begin position="828"/>
        <end position="911"/>
    </location>
</feature>
<evidence type="ECO:0000256" key="6">
    <source>
        <dbReference type="ARBA" id="ARBA00022777"/>
    </source>
</evidence>
<feature type="region of interest" description="Disordered" evidence="9">
    <location>
        <begin position="1265"/>
        <end position="1305"/>
    </location>
</feature>
<protein>
    <recommendedName>
        <fullName evidence="2">non-specific serine/threonine protein kinase</fullName>
        <ecNumber evidence="2">2.7.11.1</ecNumber>
    </recommendedName>
</protein>
<feature type="compositionally biased region" description="Polar residues" evidence="9">
    <location>
        <begin position="801"/>
        <end position="813"/>
    </location>
</feature>
<dbReference type="WBParaSite" id="SMRG1_27350.9">
    <property type="protein sequence ID" value="SMRG1_27350.9"/>
    <property type="gene ID" value="SMRG1_27350"/>
</dbReference>
<dbReference type="CDD" id="cd06608">
    <property type="entry name" value="STKc_myosinIII_N_like"/>
    <property type="match status" value="1"/>
</dbReference>
<feature type="compositionally biased region" description="Low complexity" evidence="9">
    <location>
        <begin position="892"/>
        <end position="909"/>
    </location>
</feature>
<accession>A0AA84ZGD2</accession>
<dbReference type="Gene3D" id="3.30.200.20">
    <property type="entry name" value="Phosphorylase Kinase, domain 1"/>
    <property type="match status" value="1"/>
</dbReference>